<keyword evidence="2" id="KW-1185">Reference proteome</keyword>
<dbReference type="EMBL" id="LWBO01000001">
    <property type="protein sequence ID" value="OQP55205.1"/>
    <property type="molecule type" value="Genomic_DNA"/>
</dbReference>
<dbReference type="Proteomes" id="UP000192277">
    <property type="component" value="Unassembled WGS sequence"/>
</dbReference>
<comment type="caution">
    <text evidence="1">The sequence shown here is derived from an EMBL/GenBank/DDBJ whole genome shotgun (WGS) entry which is preliminary data.</text>
</comment>
<evidence type="ECO:0008006" key="3">
    <source>
        <dbReference type="Google" id="ProtNLM"/>
    </source>
</evidence>
<evidence type="ECO:0000313" key="2">
    <source>
        <dbReference type="Proteomes" id="UP000192277"/>
    </source>
</evidence>
<accession>A0ABX3P7C3</accession>
<proteinExistence type="predicted"/>
<organism evidence="1 2">
    <name type="scientific">Niastella koreensis</name>
    <dbReference type="NCBI Taxonomy" id="354356"/>
    <lineage>
        <taxon>Bacteria</taxon>
        <taxon>Pseudomonadati</taxon>
        <taxon>Bacteroidota</taxon>
        <taxon>Chitinophagia</taxon>
        <taxon>Chitinophagales</taxon>
        <taxon>Chitinophagaceae</taxon>
        <taxon>Niastella</taxon>
    </lineage>
</organism>
<sequence length="134" mass="15139">MGSWGFTNFDNDTAQDFVAEVEEGGIDRIVSAIEVIKSIDEDAYLDSDLCAEALAAIEYIATAKGHMAEDFPEDAEDWVNAHKAQLQIIRGIVVKCQQAIDRIKNNSELKDLWEETEDFENWKKVLDDLNTRIS</sequence>
<gene>
    <name evidence="1" type="ORF">A4D02_02510</name>
</gene>
<reference evidence="1 2" key="1">
    <citation type="submission" date="2016-04" db="EMBL/GenBank/DDBJ databases">
        <authorList>
            <person name="Chen L."/>
            <person name="Zhuang W."/>
            <person name="Wang G."/>
        </authorList>
    </citation>
    <scope>NUCLEOTIDE SEQUENCE [LARGE SCALE GENOMIC DNA]</scope>
    <source>
        <strain evidence="2">GR20</strain>
    </source>
</reference>
<evidence type="ECO:0000313" key="1">
    <source>
        <dbReference type="EMBL" id="OQP55205.1"/>
    </source>
</evidence>
<protein>
    <recommendedName>
        <fullName evidence="3">DUF4259 domain-containing protein</fullName>
    </recommendedName>
</protein>
<dbReference type="InterPro" id="IPR025355">
    <property type="entry name" value="DUF4259"/>
</dbReference>
<name>A0ABX3P7C3_9BACT</name>
<dbReference type="Pfam" id="PF14078">
    <property type="entry name" value="DUF4259"/>
    <property type="match status" value="1"/>
</dbReference>
<dbReference type="RefSeq" id="WP_014222789.1">
    <property type="nucleotide sequence ID" value="NZ_LWBO01000001.1"/>
</dbReference>